<dbReference type="AlphaFoldDB" id="A0A9W6SP12"/>
<proteinExistence type="predicted"/>
<evidence type="ECO:0000313" key="2">
    <source>
        <dbReference type="EMBL" id="GLZ79262.1"/>
    </source>
</evidence>
<keyword evidence="3" id="KW-1185">Reference proteome</keyword>
<organism evidence="2 3">
    <name type="scientific">Actinorhabdospora filicis</name>
    <dbReference type="NCBI Taxonomy" id="1785913"/>
    <lineage>
        <taxon>Bacteria</taxon>
        <taxon>Bacillati</taxon>
        <taxon>Actinomycetota</taxon>
        <taxon>Actinomycetes</taxon>
        <taxon>Micromonosporales</taxon>
        <taxon>Micromonosporaceae</taxon>
        <taxon>Actinorhabdospora</taxon>
    </lineage>
</organism>
<dbReference type="Gene3D" id="3.10.450.40">
    <property type="match status" value="1"/>
</dbReference>
<evidence type="ECO:0000313" key="3">
    <source>
        <dbReference type="Proteomes" id="UP001165079"/>
    </source>
</evidence>
<dbReference type="Proteomes" id="UP001165079">
    <property type="component" value="Unassembled WGS sequence"/>
</dbReference>
<feature type="signal peptide" evidence="1">
    <location>
        <begin position="1"/>
        <end position="41"/>
    </location>
</feature>
<keyword evidence="1" id="KW-0732">Signal</keyword>
<sequence>MTSGQFTHTNREVTMFIDARRFGLATALAVAAVLAAGTASAAQDPREAPPQVDAARVAAIAEERLPECRVTGLELYHDDERPMWFVETECSNGTWKDLRIDGISGKVIAINGDYTV</sequence>
<protein>
    <recommendedName>
        <fullName evidence="4">PepSY domain-containing protein</fullName>
    </recommendedName>
</protein>
<evidence type="ECO:0008006" key="4">
    <source>
        <dbReference type="Google" id="ProtNLM"/>
    </source>
</evidence>
<gene>
    <name evidence="2" type="ORF">Afil01_40690</name>
</gene>
<evidence type="ECO:0000256" key="1">
    <source>
        <dbReference type="SAM" id="SignalP"/>
    </source>
</evidence>
<feature type="chain" id="PRO_5040766861" description="PepSY domain-containing protein" evidence="1">
    <location>
        <begin position="42"/>
        <end position="116"/>
    </location>
</feature>
<accession>A0A9W6SP12</accession>
<name>A0A9W6SP12_9ACTN</name>
<dbReference type="EMBL" id="BSTX01000002">
    <property type="protein sequence ID" value="GLZ79262.1"/>
    <property type="molecule type" value="Genomic_DNA"/>
</dbReference>
<reference evidence="2" key="1">
    <citation type="submission" date="2023-03" db="EMBL/GenBank/DDBJ databases">
        <title>Actinorhabdospora filicis NBRC 111898.</title>
        <authorList>
            <person name="Ichikawa N."/>
            <person name="Sato H."/>
            <person name="Tonouchi N."/>
        </authorList>
    </citation>
    <scope>NUCLEOTIDE SEQUENCE</scope>
    <source>
        <strain evidence="2">NBRC 111898</strain>
    </source>
</reference>
<comment type="caution">
    <text evidence="2">The sequence shown here is derived from an EMBL/GenBank/DDBJ whole genome shotgun (WGS) entry which is preliminary data.</text>
</comment>